<comment type="similarity">
    <text evidence="4 14">In the N-terminal section; belongs to the cytidine and deoxycytidylate deaminase family.</text>
</comment>
<evidence type="ECO:0000313" key="16">
    <source>
        <dbReference type="EMBL" id="MBE9221223.1"/>
    </source>
</evidence>
<evidence type="ECO:0000256" key="8">
    <source>
        <dbReference type="ARBA" id="ARBA00022833"/>
    </source>
</evidence>
<evidence type="ECO:0000256" key="2">
    <source>
        <dbReference type="ARBA" id="ARBA00004882"/>
    </source>
</evidence>
<comment type="pathway">
    <text evidence="2 14">Cofactor biosynthesis; riboflavin biosynthesis; 5-amino-6-(D-ribitylamino)uracil from GTP: step 2/4.</text>
</comment>
<dbReference type="PROSITE" id="PS51747">
    <property type="entry name" value="CYT_DCMP_DEAMINASES_2"/>
    <property type="match status" value="1"/>
</dbReference>
<keyword evidence="6 14" id="KW-0686">Riboflavin biosynthesis</keyword>
<dbReference type="PANTHER" id="PTHR38011:SF7">
    <property type="entry name" value="2,5-DIAMINO-6-RIBOSYLAMINO-4(3H)-PYRIMIDINONE 5'-PHOSPHATE REDUCTASE"/>
    <property type="match status" value="1"/>
</dbReference>
<comment type="pathway">
    <text evidence="3 14">Cofactor biosynthesis; riboflavin biosynthesis; 5-amino-6-(D-ribitylamino)uracil from GTP: step 3/4.</text>
</comment>
<dbReference type="InterPro" id="IPR050765">
    <property type="entry name" value="Riboflavin_Biosynth_HTPR"/>
</dbReference>
<dbReference type="Proteomes" id="UP000654604">
    <property type="component" value="Unassembled WGS sequence"/>
</dbReference>
<comment type="function">
    <text evidence="1 14">Converts 2,5-diamino-6-(ribosylamino)-4(3h)-pyrimidinone 5'-phosphate into 5-amino-6-(ribosylamino)-2,4(1h,3h)-pyrimidinedione 5'-phosphate.</text>
</comment>
<dbReference type="RefSeq" id="WP_193799415.1">
    <property type="nucleotide sequence ID" value="NZ_JADEWC010000001.1"/>
</dbReference>
<dbReference type="CDD" id="cd01284">
    <property type="entry name" value="Riboflavin_deaminase-reductase"/>
    <property type="match status" value="1"/>
</dbReference>
<dbReference type="SUPFAM" id="SSF53927">
    <property type="entry name" value="Cytidine deaminase-like"/>
    <property type="match status" value="1"/>
</dbReference>
<dbReference type="SUPFAM" id="SSF53597">
    <property type="entry name" value="Dihydrofolate reductase-like"/>
    <property type="match status" value="1"/>
</dbReference>
<feature type="domain" description="CMP/dCMP-type deaminase" evidence="15">
    <location>
        <begin position="3"/>
        <end position="125"/>
    </location>
</feature>
<dbReference type="GO" id="GO:0008703">
    <property type="term" value="F:5-amino-6-(5-phosphoribosylamino)uracil reductase activity"/>
    <property type="evidence" value="ECO:0007669"/>
    <property type="project" value="UniProtKB-EC"/>
</dbReference>
<evidence type="ECO:0000256" key="11">
    <source>
        <dbReference type="ARBA" id="ARBA00023268"/>
    </source>
</evidence>
<dbReference type="EC" id="1.1.1.193" evidence="14"/>
<evidence type="ECO:0000256" key="14">
    <source>
        <dbReference type="PIRNR" id="PIRNR006769"/>
    </source>
</evidence>
<dbReference type="NCBIfam" id="TIGR00326">
    <property type="entry name" value="eubact_ribD"/>
    <property type="match status" value="1"/>
</dbReference>
<dbReference type="InterPro" id="IPR004794">
    <property type="entry name" value="Eubact_RibD"/>
</dbReference>
<keyword evidence="10 14" id="KW-0560">Oxidoreductase</keyword>
<comment type="catalytic activity">
    <reaction evidence="13 14">
        <text>2,5-diamino-6-hydroxy-4-(5-phosphoribosylamino)-pyrimidine + H2O + H(+) = 5-amino-6-(5-phospho-D-ribosylamino)uracil + NH4(+)</text>
        <dbReference type="Rhea" id="RHEA:21868"/>
        <dbReference type="ChEBI" id="CHEBI:15377"/>
        <dbReference type="ChEBI" id="CHEBI:15378"/>
        <dbReference type="ChEBI" id="CHEBI:28938"/>
        <dbReference type="ChEBI" id="CHEBI:58453"/>
        <dbReference type="ChEBI" id="CHEBI:58614"/>
        <dbReference type="EC" id="3.5.4.26"/>
    </reaction>
</comment>
<keyword evidence="14 16" id="KW-0378">Hydrolase</keyword>
<accession>A0ABR9V016</accession>
<evidence type="ECO:0000256" key="12">
    <source>
        <dbReference type="ARBA" id="ARBA00049861"/>
    </source>
</evidence>
<name>A0ABR9V016_9CHRO</name>
<dbReference type="InterPro" id="IPR024072">
    <property type="entry name" value="DHFR-like_dom_sf"/>
</dbReference>
<dbReference type="Gene3D" id="3.40.140.10">
    <property type="entry name" value="Cytidine Deaminase, domain 2"/>
    <property type="match status" value="1"/>
</dbReference>
<organism evidence="16 17">
    <name type="scientific">Cyanobacterium stanieri LEGE 03274</name>
    <dbReference type="NCBI Taxonomy" id="1828756"/>
    <lineage>
        <taxon>Bacteria</taxon>
        <taxon>Bacillati</taxon>
        <taxon>Cyanobacteriota</taxon>
        <taxon>Cyanophyceae</taxon>
        <taxon>Oscillatoriophycideae</taxon>
        <taxon>Chroococcales</taxon>
        <taxon>Geminocystaceae</taxon>
        <taxon>Cyanobacterium</taxon>
    </lineage>
</organism>
<reference evidence="16 17" key="1">
    <citation type="submission" date="2020-10" db="EMBL/GenBank/DDBJ databases">
        <authorList>
            <person name="Castelo-Branco R."/>
            <person name="Eusebio N."/>
            <person name="Adriana R."/>
            <person name="Vieira A."/>
            <person name="Brugerolle De Fraissinette N."/>
            <person name="Rezende De Castro R."/>
            <person name="Schneider M.P."/>
            <person name="Vasconcelos V."/>
            <person name="Leao P.N."/>
        </authorList>
    </citation>
    <scope>NUCLEOTIDE SEQUENCE [LARGE SCALE GENOMIC DNA]</scope>
    <source>
        <strain evidence="16 17">LEGE 03274</strain>
    </source>
</reference>
<comment type="catalytic activity">
    <reaction evidence="12 14">
        <text>5-amino-6-(5-phospho-D-ribitylamino)uracil + NADP(+) = 5-amino-6-(5-phospho-D-ribosylamino)uracil + NADPH + H(+)</text>
        <dbReference type="Rhea" id="RHEA:17845"/>
        <dbReference type="ChEBI" id="CHEBI:15378"/>
        <dbReference type="ChEBI" id="CHEBI:57783"/>
        <dbReference type="ChEBI" id="CHEBI:58349"/>
        <dbReference type="ChEBI" id="CHEBI:58421"/>
        <dbReference type="ChEBI" id="CHEBI:58453"/>
        <dbReference type="EC" id="1.1.1.193"/>
    </reaction>
</comment>
<dbReference type="InterPro" id="IPR002125">
    <property type="entry name" value="CMP_dCMP_dom"/>
</dbReference>
<gene>
    <name evidence="16" type="primary">ribD</name>
    <name evidence="16" type="ORF">IQ215_00790</name>
</gene>
<dbReference type="Pfam" id="PF00383">
    <property type="entry name" value="dCMP_cyt_deam_1"/>
    <property type="match status" value="1"/>
</dbReference>
<dbReference type="EC" id="3.5.4.26" evidence="14"/>
<evidence type="ECO:0000256" key="4">
    <source>
        <dbReference type="ARBA" id="ARBA00005259"/>
    </source>
</evidence>
<dbReference type="InterPro" id="IPR002734">
    <property type="entry name" value="RibDG_C"/>
</dbReference>
<evidence type="ECO:0000259" key="15">
    <source>
        <dbReference type="PROSITE" id="PS51747"/>
    </source>
</evidence>
<evidence type="ECO:0000256" key="7">
    <source>
        <dbReference type="ARBA" id="ARBA00022723"/>
    </source>
</evidence>
<dbReference type="InterPro" id="IPR016192">
    <property type="entry name" value="APOBEC/CMP_deaminase_Zn-bd"/>
</dbReference>
<evidence type="ECO:0000256" key="5">
    <source>
        <dbReference type="ARBA" id="ARBA00007417"/>
    </source>
</evidence>
<keyword evidence="7 14" id="KW-0479">Metal-binding</keyword>
<dbReference type="PROSITE" id="PS00903">
    <property type="entry name" value="CYT_DCMP_DEAMINASES_1"/>
    <property type="match status" value="1"/>
</dbReference>
<dbReference type="EMBL" id="JADEWC010000001">
    <property type="protein sequence ID" value="MBE9221223.1"/>
    <property type="molecule type" value="Genomic_DNA"/>
</dbReference>
<dbReference type="GO" id="GO:0008835">
    <property type="term" value="F:diaminohydroxyphosphoribosylaminopyrimidine deaminase activity"/>
    <property type="evidence" value="ECO:0007669"/>
    <property type="project" value="UniProtKB-EC"/>
</dbReference>
<dbReference type="PANTHER" id="PTHR38011">
    <property type="entry name" value="DIHYDROFOLATE REDUCTASE FAMILY PROTEIN (AFU_ORTHOLOGUE AFUA_8G06820)"/>
    <property type="match status" value="1"/>
</dbReference>
<protein>
    <recommendedName>
        <fullName evidence="14">Riboflavin biosynthesis protein RibD</fullName>
    </recommendedName>
    <domain>
        <recommendedName>
            <fullName evidence="14">Diaminohydroxyphosphoribosylaminopyrimidine deaminase</fullName>
            <shortName evidence="14">DRAP deaminase</shortName>
            <ecNumber evidence="14">3.5.4.26</ecNumber>
        </recommendedName>
        <alternativeName>
            <fullName evidence="14">Riboflavin-specific deaminase</fullName>
        </alternativeName>
    </domain>
    <domain>
        <recommendedName>
            <fullName evidence="14">5-amino-6-(5-phosphoribosylamino)uracil reductase</fullName>
            <ecNumber evidence="14">1.1.1.193</ecNumber>
        </recommendedName>
        <alternativeName>
            <fullName evidence="14">HTP reductase</fullName>
        </alternativeName>
    </domain>
</protein>
<comment type="similarity">
    <text evidence="5 14">In the C-terminal section; belongs to the HTP reductase family.</text>
</comment>
<evidence type="ECO:0000256" key="3">
    <source>
        <dbReference type="ARBA" id="ARBA00004910"/>
    </source>
</evidence>
<evidence type="ECO:0000256" key="1">
    <source>
        <dbReference type="ARBA" id="ARBA00002151"/>
    </source>
</evidence>
<evidence type="ECO:0000256" key="9">
    <source>
        <dbReference type="ARBA" id="ARBA00022857"/>
    </source>
</evidence>
<evidence type="ECO:0000256" key="10">
    <source>
        <dbReference type="ARBA" id="ARBA00023002"/>
    </source>
</evidence>
<dbReference type="InterPro" id="IPR016193">
    <property type="entry name" value="Cytidine_deaminase-like"/>
</dbReference>
<evidence type="ECO:0000313" key="17">
    <source>
        <dbReference type="Proteomes" id="UP000654604"/>
    </source>
</evidence>
<dbReference type="InterPro" id="IPR011549">
    <property type="entry name" value="RibD_C"/>
</dbReference>
<sequence>MNQFDQKMISECLELAKKALGRTSPNPLVGAVVVKNGQIVGRGFHPRAGLPHAEVFALKQAGEEARGATIYVNLEPCNHHGKTPPCTEAIIKAGISQVVVGMVDPDERVAGGGIKRLVAAGIDVKVGVEEEACRQLNEAFIHRVIYKRPFGILKYAMTVDGKIATATGDSKWITGQKSRDYVHFLRSGCDAVVVGGNTVRKDNPRLTTHGMSSHNPLRVVMSKGFDLPMDCHLWDTTMAPTVVFTLLQDVDSPLKTYLLSRGVEVLEYENLSPTVVMDSLYERGFNSVFWECGGNLGARAIASGMIQKVLGFIAPKIIGGQGGFNPVGDLDINAMQDALKLHNVSLQRFDDDFLIEGYIKQWTMDNGQ</sequence>
<keyword evidence="17" id="KW-1185">Reference proteome</keyword>
<evidence type="ECO:0000256" key="13">
    <source>
        <dbReference type="ARBA" id="ARBA00049886"/>
    </source>
</evidence>
<dbReference type="PIRSF" id="PIRSF006769">
    <property type="entry name" value="RibD"/>
    <property type="match status" value="1"/>
</dbReference>
<proteinExistence type="inferred from homology"/>
<dbReference type="Pfam" id="PF01872">
    <property type="entry name" value="RibD_C"/>
    <property type="match status" value="1"/>
</dbReference>
<comment type="cofactor">
    <cofactor evidence="14">
        <name>Zn(2+)</name>
        <dbReference type="ChEBI" id="CHEBI:29105"/>
    </cofactor>
    <text evidence="14">Binds 1 zinc ion.</text>
</comment>
<dbReference type="NCBIfam" id="TIGR00227">
    <property type="entry name" value="ribD_Cterm"/>
    <property type="match status" value="1"/>
</dbReference>
<dbReference type="Gene3D" id="3.40.430.10">
    <property type="entry name" value="Dihydrofolate Reductase, subunit A"/>
    <property type="match status" value="1"/>
</dbReference>
<keyword evidence="11" id="KW-0511">Multifunctional enzyme</keyword>
<evidence type="ECO:0000256" key="6">
    <source>
        <dbReference type="ARBA" id="ARBA00022619"/>
    </source>
</evidence>
<comment type="caution">
    <text evidence="16">The sequence shown here is derived from an EMBL/GenBank/DDBJ whole genome shotgun (WGS) entry which is preliminary data.</text>
</comment>
<keyword evidence="9 14" id="KW-0521">NADP</keyword>
<keyword evidence="8 14" id="KW-0862">Zinc</keyword>